<dbReference type="EC" id="1.14.19.-" evidence="3"/>
<dbReference type="Pfam" id="PF00487">
    <property type="entry name" value="FA_desaturase"/>
    <property type="match status" value="1"/>
</dbReference>
<evidence type="ECO:0000313" key="3">
    <source>
        <dbReference type="EMBL" id="WOJ97158.1"/>
    </source>
</evidence>
<feature type="domain" description="Fatty acid desaturase" evidence="2">
    <location>
        <begin position="48"/>
        <end position="278"/>
    </location>
</feature>
<dbReference type="CDD" id="cd03510">
    <property type="entry name" value="Rhizobitoxine-FADS-like"/>
    <property type="match status" value="1"/>
</dbReference>
<organism evidence="3 4">
    <name type="scientific">Congregibacter brevis</name>
    <dbReference type="NCBI Taxonomy" id="3081201"/>
    <lineage>
        <taxon>Bacteria</taxon>
        <taxon>Pseudomonadati</taxon>
        <taxon>Pseudomonadota</taxon>
        <taxon>Gammaproteobacteria</taxon>
        <taxon>Cellvibrionales</taxon>
        <taxon>Halieaceae</taxon>
        <taxon>Congregibacter</taxon>
    </lineage>
</organism>
<feature type="transmembrane region" description="Helical" evidence="1">
    <location>
        <begin position="21"/>
        <end position="44"/>
    </location>
</feature>
<proteinExistence type="predicted"/>
<dbReference type="Proteomes" id="UP001626549">
    <property type="component" value="Chromosome"/>
</dbReference>
<name>A0ABZ0IDJ0_9GAMM</name>
<protein>
    <submittedName>
        <fullName evidence="3">Fatty acid desaturase family protein</fullName>
        <ecNumber evidence="3">1.14.19.-</ecNumber>
    </submittedName>
</protein>
<dbReference type="PANTHER" id="PTHR12879:SF8">
    <property type="entry name" value="SPHINGOLIPID DELTA(4)-DESATURASE DES1"/>
    <property type="match status" value="1"/>
</dbReference>
<sequence length="312" mass="35114">MKASDYLSRDEIKHYTRRSDAVGLWLIFKSWLGIVAVFAMVALWTNPLTIVLAILLLGGRQLGLSILMHEAGHKTLFKTQTLNEALGQWLGAYPVLGDCDAYGASHREHHRLAGTDQDPDLPNYRKYPIAVDSFRRKLLRDITGQTGVRQLTSLLSGAGNRIMMRSGEGNSALRQGLIANAALLAVLWLCGEPWLYLLWVVAYLTSYPLVARIRQVAEHGNVTALYEMDPRGNTRTTRANWLERLILCPNNVNFHIEHHLLPSVPLWQLESLHRKLSARGFYEDYPEAVADGYWSVIKRVVPDFDRSATAAA</sequence>
<dbReference type="RefSeq" id="WP_407327849.1">
    <property type="nucleotide sequence ID" value="NZ_CP136865.1"/>
</dbReference>
<gene>
    <name evidence="3" type="ORF">R0137_00965</name>
</gene>
<dbReference type="PANTHER" id="PTHR12879">
    <property type="entry name" value="SPHINGOLIPID DELTA 4 DESATURASE/C-4 HYDROXYLASE PROTEIN DES2"/>
    <property type="match status" value="1"/>
</dbReference>
<evidence type="ECO:0000256" key="1">
    <source>
        <dbReference type="SAM" id="Phobius"/>
    </source>
</evidence>
<accession>A0ABZ0IDJ0</accession>
<keyword evidence="4" id="KW-1185">Reference proteome</keyword>
<keyword evidence="3" id="KW-0560">Oxidoreductase</keyword>
<dbReference type="EMBL" id="CP136865">
    <property type="protein sequence ID" value="WOJ97158.1"/>
    <property type="molecule type" value="Genomic_DNA"/>
</dbReference>
<reference evidence="3 4" key="1">
    <citation type="submission" date="2023-10" db="EMBL/GenBank/DDBJ databases">
        <title>Two novel species belonging to the OM43/NOR5 clade.</title>
        <authorList>
            <person name="Park M."/>
        </authorList>
    </citation>
    <scope>NUCLEOTIDE SEQUENCE [LARGE SCALE GENOMIC DNA]</scope>
    <source>
        <strain evidence="3 4">IMCC45268</strain>
    </source>
</reference>
<keyword evidence="1" id="KW-0472">Membrane</keyword>
<evidence type="ECO:0000259" key="2">
    <source>
        <dbReference type="Pfam" id="PF00487"/>
    </source>
</evidence>
<keyword evidence="1" id="KW-0812">Transmembrane</keyword>
<dbReference type="InterPro" id="IPR005804">
    <property type="entry name" value="FA_desaturase_dom"/>
</dbReference>
<evidence type="ECO:0000313" key="4">
    <source>
        <dbReference type="Proteomes" id="UP001626549"/>
    </source>
</evidence>
<keyword evidence="1" id="KW-1133">Transmembrane helix</keyword>
<feature type="transmembrane region" description="Helical" evidence="1">
    <location>
        <begin position="50"/>
        <end position="68"/>
    </location>
</feature>
<dbReference type="GO" id="GO:0016491">
    <property type="term" value="F:oxidoreductase activity"/>
    <property type="evidence" value="ECO:0007669"/>
    <property type="project" value="UniProtKB-KW"/>
</dbReference>